<gene>
    <name evidence="1" type="ORF">QAD02_012693</name>
</gene>
<accession>A0ACC2P1G6</accession>
<dbReference type="Proteomes" id="UP001239111">
    <property type="component" value="Chromosome 2"/>
</dbReference>
<sequence>MNSRPGRTTFEDWSQSLFGLFPLKGKATRYHQRSHKSATGTPTGPSGLAYVIWKRIHKIAEIAGFAEPMRQFAASATEVVLNEKEQGQLKLLETSVEINDPLYLAAREALRAYRLKLFLELSINGIFKKIPGIGSAGGYQLLLSDFKNANGNVSLIGDTWTEKSSAIVQIAQTKTKDSLARKVLALYDNLRTDAELRKNLGLVVIAHLLGPYKCSMKRKKSDKTGWTARTNEVLDSFILLHENSSEDPVVNSTCSSKKIEALKAVYNANNLELTAYIIVIGKLDKIESSNVVIGSDSYSIPGQNSLLLSVDICFKCMYALKKSFPKASTLIWSFLASDVYKINKDTDTAISQFVGKLDELIKKKKQIQALNAGRGGGLPAGTITVPSPGGLTIQKPLKAVQLSLTHAFKIFFEIPGVLRQTQAYMKKLYSEEVVVSNVIQASLWNRKYQPGENKDLNRMPVTLAFDDLETGDALGSHAGEQELGALYASLPALPPHLVAKMMNIFLATIFRSKDRVICGNEAVFSKVIDELNNLSDNGITVYVDGKNHDLFFDTCLLVGDNAGMNALVEMNESFVAKYFCRCCRATLNQCRCFTVEHRELLRNQQNYEEDLANRTHGLKGIPCTFNKLREFRWPEDGSMDLMHDFAEGTLKDTIEKVLTSLILVKKTLSLDIVNLRIATFDFGQVERNRPRQLFIDRNSNKTEVGVLKSCSEIKIKQSAAEILCLGRYLGLMIGDLIKNKNDEHWKLYRFVRQVTGVITSPRHTETHVYDMRDKIKEHHEWYNYLYPGLQKAKGHFLTHASRLTLENGPPVRSWAMPFERKHQDLKEVANNTKCKKNTPSTIAIRNQLQLSYNKECHDEEIKSDVDPGIVDTSCNAQLQLRRIIPDLAEEANCKSYINVRICEKMYKEGTVFLADVDDNGPIFAKVHRIYEFHGKLHFHVCTIHVLDFNTYYHAYKVQDNNKPDKLICVDDVPRYGPMLMLKKFDDHFVATKFDI</sequence>
<evidence type="ECO:0000313" key="2">
    <source>
        <dbReference type="Proteomes" id="UP001239111"/>
    </source>
</evidence>
<dbReference type="EMBL" id="CM056742">
    <property type="protein sequence ID" value="KAJ8676906.1"/>
    <property type="molecule type" value="Genomic_DNA"/>
</dbReference>
<comment type="caution">
    <text evidence="1">The sequence shown here is derived from an EMBL/GenBank/DDBJ whole genome shotgun (WGS) entry which is preliminary data.</text>
</comment>
<protein>
    <submittedName>
        <fullName evidence="1">Uncharacterized protein</fullName>
    </submittedName>
</protein>
<evidence type="ECO:0000313" key="1">
    <source>
        <dbReference type="EMBL" id="KAJ8676906.1"/>
    </source>
</evidence>
<name>A0ACC2P1G6_9HYME</name>
<proteinExistence type="predicted"/>
<reference evidence="1" key="1">
    <citation type="submission" date="2023-04" db="EMBL/GenBank/DDBJ databases">
        <title>A chromosome-level genome assembly of the parasitoid wasp Eretmocerus hayati.</title>
        <authorList>
            <person name="Zhong Y."/>
            <person name="Liu S."/>
            <person name="Liu Y."/>
        </authorList>
    </citation>
    <scope>NUCLEOTIDE SEQUENCE</scope>
    <source>
        <strain evidence="1">ZJU_SS_LIU_2023</strain>
    </source>
</reference>
<organism evidence="1 2">
    <name type="scientific">Eretmocerus hayati</name>
    <dbReference type="NCBI Taxonomy" id="131215"/>
    <lineage>
        <taxon>Eukaryota</taxon>
        <taxon>Metazoa</taxon>
        <taxon>Ecdysozoa</taxon>
        <taxon>Arthropoda</taxon>
        <taxon>Hexapoda</taxon>
        <taxon>Insecta</taxon>
        <taxon>Pterygota</taxon>
        <taxon>Neoptera</taxon>
        <taxon>Endopterygota</taxon>
        <taxon>Hymenoptera</taxon>
        <taxon>Apocrita</taxon>
        <taxon>Proctotrupomorpha</taxon>
        <taxon>Chalcidoidea</taxon>
        <taxon>Aphelinidae</taxon>
        <taxon>Aphelininae</taxon>
        <taxon>Eretmocerus</taxon>
    </lineage>
</organism>
<keyword evidence="2" id="KW-1185">Reference proteome</keyword>